<organism evidence="2 3">
    <name type="scientific">Planococcus glaciei</name>
    <dbReference type="NCBI Taxonomy" id="459472"/>
    <lineage>
        <taxon>Bacteria</taxon>
        <taxon>Bacillati</taxon>
        <taxon>Bacillota</taxon>
        <taxon>Bacilli</taxon>
        <taxon>Bacillales</taxon>
        <taxon>Caryophanaceae</taxon>
        <taxon>Planococcus</taxon>
    </lineage>
</organism>
<dbReference type="InterPro" id="IPR025018">
    <property type="entry name" value="DUF3953"/>
</dbReference>
<gene>
    <name evidence="2" type="ORF">HF394_15695</name>
</gene>
<name>A0A7H8QEI5_9BACL</name>
<protein>
    <submittedName>
        <fullName evidence="2">DUF3953 domain-containing protein</fullName>
    </submittedName>
</protein>
<evidence type="ECO:0000313" key="3">
    <source>
        <dbReference type="Proteomes" id="UP000509222"/>
    </source>
</evidence>
<dbReference type="Pfam" id="PF13129">
    <property type="entry name" value="DUF3953"/>
    <property type="match status" value="1"/>
</dbReference>
<keyword evidence="1" id="KW-1133">Transmembrane helix</keyword>
<feature type="transmembrane region" description="Helical" evidence="1">
    <location>
        <begin position="29"/>
        <end position="47"/>
    </location>
</feature>
<evidence type="ECO:0000313" key="2">
    <source>
        <dbReference type="EMBL" id="QKX51901.1"/>
    </source>
</evidence>
<dbReference type="RefSeq" id="WP_053166992.1">
    <property type="nucleotide sequence ID" value="NZ_CP051177.1"/>
</dbReference>
<evidence type="ECO:0000256" key="1">
    <source>
        <dbReference type="SAM" id="Phobius"/>
    </source>
</evidence>
<dbReference type="EMBL" id="CP051177">
    <property type="protein sequence ID" value="QKX51901.1"/>
    <property type="molecule type" value="Genomic_DNA"/>
</dbReference>
<keyword evidence="1" id="KW-0472">Membrane</keyword>
<dbReference type="AlphaFoldDB" id="A0A7H8QEI5"/>
<sequence length="74" mass="8391">MKILRIVIGLIVIGISVYGLTTKDYTYSAFSTLFMGFFFALFGIEELRNNRKKGLGYFFLAVAAFILIMALFSF</sequence>
<reference evidence="3" key="1">
    <citation type="submission" date="2020-06" db="EMBL/GenBank/DDBJ databases">
        <title>Isolation of Planomicrobium glaciei.</title>
        <authorList>
            <person name="Malisova L."/>
            <person name="Safrankova R."/>
            <person name="Jakubu V."/>
            <person name="Spanelova P."/>
        </authorList>
    </citation>
    <scope>NUCLEOTIDE SEQUENCE [LARGE SCALE GENOMIC DNA]</scope>
    <source>
        <strain evidence="3">NRL-ATB46093</strain>
    </source>
</reference>
<keyword evidence="3" id="KW-1185">Reference proteome</keyword>
<accession>A0A7H8QEI5</accession>
<keyword evidence="1" id="KW-0812">Transmembrane</keyword>
<proteinExistence type="predicted"/>
<dbReference type="Proteomes" id="UP000509222">
    <property type="component" value="Chromosome"/>
</dbReference>
<feature type="transmembrane region" description="Helical" evidence="1">
    <location>
        <begin position="54"/>
        <end position="72"/>
    </location>
</feature>